<reference evidence="3" key="2">
    <citation type="submission" date="2000-08" db="EMBL/GenBank/DDBJ databases">
        <title>NEDO human cDNA sequencing project.</title>
        <authorList>
            <person name="Watanabe K."/>
            <person name="Kumagai A."/>
            <person name="Itakura S."/>
            <person name="Yamazaki M."/>
            <person name="Tashiro H."/>
            <person name="Ota T."/>
            <person name="Suzuki Y."/>
            <person name="Obayashi M."/>
            <person name="Nishi T."/>
            <person name="Shibahara T."/>
            <person name="Tanaka T."/>
            <person name="Nakamura Y."/>
            <person name="Isogai T."/>
            <person name="Sugano S."/>
        </authorList>
    </citation>
    <scope>NUCLEOTIDE SEQUENCE</scope>
</reference>
<dbReference type="OrthoDB" id="6884957at2759"/>
<gene>
    <name evidence="1" type="primary">SLC22A23</name>
</gene>
<reference evidence="1" key="3">
    <citation type="journal article" date="2004" name="Genome Res.">
        <title>The status, quality, and expansion of the NIH full-length cDNA project: the Mammalian Gene Collection (MGC).</title>
        <authorList>
            <consortium name="The MGC Project Team"/>
            <person name="Gerhard D.S."/>
            <person name="Wagner L."/>
            <person name="Feingold E.A."/>
            <person name="Shenmen C.M."/>
            <person name="Grouse L.H."/>
            <person name="Schuler G."/>
            <person name="Klein S.L."/>
            <person name="Old S."/>
            <person name="Rasooly R."/>
            <person name="Good P."/>
            <person name="Guyer M."/>
            <person name="Peck A.M."/>
            <person name="Derge J.G."/>
            <person name="Lipman D."/>
            <person name="Collins F.S."/>
            <person name="Jang W."/>
            <person name="Sherry S."/>
            <person name="Feolo M."/>
            <person name="Misquitta L."/>
            <person name="Lee E."/>
            <person name="Rotmistrovsky K."/>
            <person name="Greenhut S.F."/>
            <person name="Schaefer C.F."/>
            <person name="Buetow K."/>
            <person name="Bonner T.I."/>
            <person name="Haussler D."/>
            <person name="Kent J."/>
            <person name="Kiekhaus M."/>
            <person name="Furey T."/>
            <person name="Brent M."/>
            <person name="Prange C."/>
            <person name="Schreiber K."/>
            <person name="Shapiro N."/>
            <person name="Bhat N.K."/>
            <person name="Hopkins R.F."/>
            <person name="Hsie F."/>
            <person name="Driscoll T."/>
            <person name="Soares M.B."/>
            <person name="Casavant T.L."/>
            <person name="Scheetz T.E."/>
            <person name="Brown-stein M.J."/>
            <person name="Usdin T.B."/>
            <person name="Toshiyuki S."/>
            <person name="Carninci P."/>
            <person name="Piao Y."/>
            <person name="Dudekula D.B."/>
            <person name="Ko M.S."/>
            <person name="Kawakami K."/>
            <person name="Suzuki Y."/>
            <person name="Sugano S."/>
            <person name="Gruber C.E."/>
            <person name="Smith M.R."/>
            <person name="Simmons B."/>
            <person name="Moore T."/>
            <person name="Waterman R."/>
            <person name="Johnson S.L."/>
            <person name="Ruan Y."/>
            <person name="Wei C.L."/>
            <person name="Mathavan S."/>
            <person name="Gunaratne P.H."/>
            <person name="Wu J."/>
            <person name="Garcia A.M."/>
            <person name="Hulyk S.W."/>
            <person name="Fuh E."/>
            <person name="Yuan Y."/>
            <person name="Sneed A."/>
            <person name="Kowis C."/>
            <person name="Hodgson A."/>
            <person name="Muzny D.M."/>
            <person name="McPherson J."/>
            <person name="Gibbs R.A."/>
            <person name="Fahey J."/>
            <person name="Helton E."/>
            <person name="Ketteman M."/>
            <person name="Madan A."/>
            <person name="Rodrigues S."/>
            <person name="Sanchez A."/>
            <person name="Whiting M."/>
            <person name="Madari A."/>
            <person name="Young A.C."/>
            <person name="Wetherby K.D."/>
            <person name="Granite S.J."/>
            <person name="Kwong P.N."/>
            <person name="Brinkley C.P."/>
            <person name="Pearson R.L."/>
            <person name="Bouffard G.G."/>
            <person name="Blakesly R.W."/>
            <person name="Green E.D."/>
            <person name="Dickson M.C."/>
            <person name="Rodriguez A.C."/>
            <person name="Grimwood J."/>
            <person name="Schmutz J."/>
            <person name="Myers R.M."/>
            <person name="Butterfield Y.S."/>
            <person name="Griffith M."/>
            <person name="Griffith O.L."/>
            <person name="Krzywinski M.I."/>
            <person name="Liao N."/>
            <person name="Morin R."/>
            <person name="Morrin R."/>
            <person name="Palmquist D."/>
            <person name="Petrescu A.S."/>
            <person name="Skalska U."/>
            <person name="Smailus D.E."/>
            <person name="Stott J.M."/>
            <person name="Schnerch A."/>
            <person name="Schein J.E."/>
            <person name="Jones S.J."/>
            <person name="Holt R.A."/>
            <person name="Baross A."/>
            <person name="Marra M.A."/>
            <person name="Clifton S."/>
            <person name="Makowski K.A."/>
            <person name="Bosak S."/>
            <person name="Malek J."/>
        </authorList>
    </citation>
    <scope>NUCLEOTIDE SEQUENCE [LARGE SCALE MRNA]</scope>
    <source>
        <tissue evidence="1">Colon</tissue>
    </source>
</reference>
<proteinExistence type="evidence at protein level"/>
<evidence type="ECO:0000313" key="3">
    <source>
        <dbReference type="EMBL" id="BAB15250.1"/>
    </source>
</evidence>
<dbReference type="EMBL" id="AK025827">
    <property type="protein sequence ID" value="BAB15250.1"/>
    <property type="molecule type" value="mRNA"/>
</dbReference>
<dbReference type="ChiTaRS" id="SLC22A23">
    <property type="organism name" value="human"/>
</dbReference>
<organism evidence="3">
    <name type="scientific">Homo sapiens</name>
    <name type="common">Human</name>
    <dbReference type="NCBI Taxonomy" id="9606"/>
    <lineage>
        <taxon>Eukaryota</taxon>
        <taxon>Metazoa</taxon>
        <taxon>Chordata</taxon>
        <taxon>Craniata</taxon>
        <taxon>Vertebrata</taxon>
        <taxon>Euteleostomi</taxon>
        <taxon>Mammalia</taxon>
        <taxon>Eutheria</taxon>
        <taxon>Euarchontoglires</taxon>
        <taxon>Primates</taxon>
        <taxon>Haplorrhini</taxon>
        <taxon>Catarrhini</taxon>
        <taxon>Hominidae</taxon>
        <taxon>Homo</taxon>
    </lineage>
</organism>
<dbReference type="EMBL" id="BC022217">
    <property type="protein sequence ID" value="AAH22217.1"/>
    <property type="molecule type" value="mRNA"/>
</dbReference>
<evidence type="ECO:0000313" key="2">
    <source>
        <dbReference type="EMBL" id="BAB15054.1"/>
    </source>
</evidence>
<dbReference type="EMBL" id="AK025033">
    <property type="protein sequence ID" value="BAB15054.1"/>
    <property type="molecule type" value="mRNA"/>
</dbReference>
<sequence>MALSRRGGPTALLPGQPEEEEAGCLFGGSFSLGIPEAVEQHLYEMLPEQQHFPVGTAPGNPVPSEQGGRTHPSLIRIWARRAQQGRLLRLPTSQHRLSGLNPSVLFPSWLIGRPFAGTHCFNLTLPPPATLLHTPLRSASLPCQPFNKSYAQM</sequence>
<protein>
    <submittedName>
        <fullName evidence="1">SLC22A23 protein</fullName>
    </submittedName>
    <submittedName>
        <fullName evidence="2">cDNA: FLJ21380 fis, clone COL03329</fullName>
    </submittedName>
    <submittedName>
        <fullName evidence="3">cDNA: FLJ22174 fis, clone HRC00767</fullName>
    </submittedName>
</protein>
<comment type="interaction">
    <interactant intactId="EBI-10256583">
        <id>Q7L9D0</id>
    </interactant>
    <interactant intactId="EBI-348380">
        <id>P25788</id>
        <label>PSMA3</label>
    </interactant>
    <organismsDiffer>false</organismsDiffer>
    <experiments>3</experiments>
</comment>
<dbReference type="AlphaFoldDB" id="Q7L9D0"/>
<reference evidence="2" key="1">
    <citation type="submission" date="2000-08" db="EMBL/GenBank/DDBJ databases">
        <title>NEDO human cDNA sequencing project.</title>
        <authorList>
            <person name="Kawabata A."/>
            <person name="Hikiji T."/>
            <person name="Kobatake N."/>
            <person name="Inagaki H."/>
            <person name="Ikema Y."/>
            <person name="Okamoto S."/>
            <person name="Okitani R."/>
            <person name="Ota T."/>
            <person name="Suzuki Y."/>
            <person name="Obayashi M."/>
            <person name="Nishi T."/>
            <person name="Shibahara T."/>
            <person name="Tanaka T."/>
            <person name="Nakamura Y."/>
            <person name="Isogai T."/>
            <person name="Sugano S."/>
        </authorList>
    </citation>
    <scope>NUCLEOTIDE SEQUENCE</scope>
    <source>
        <tissue evidence="2">Colon</tissue>
    </source>
</reference>
<dbReference type="IntAct" id="Q7L9D0">
    <property type="interactions" value="1"/>
</dbReference>
<name>Q7L9D0_HUMAN</name>
<evidence type="ECO:0000313" key="1">
    <source>
        <dbReference type="EMBL" id="AAH22217.1"/>
    </source>
</evidence>
<accession>Q7L9D0</accession>